<protein>
    <submittedName>
        <fullName evidence="2">Uncharacterized protein</fullName>
    </submittedName>
</protein>
<gene>
    <name evidence="2" type="ORF">E2562_014796</name>
</gene>
<sequence length="88" mass="9006">MEERNSPTSGNDATAVGADGGEKGGVHDGGGRGEQGEAALAAWSVCPRASHDHKITHSPPQREGSSPTKGSSVAAEDGRLRRTWCAPV</sequence>
<keyword evidence="3" id="KW-1185">Reference proteome</keyword>
<accession>A0A6G1BXU6</accession>
<feature type="compositionally biased region" description="Basic and acidic residues" evidence="1">
    <location>
        <begin position="20"/>
        <end position="35"/>
    </location>
</feature>
<name>A0A6G1BXU6_9ORYZ</name>
<reference evidence="2 3" key="1">
    <citation type="submission" date="2019-11" db="EMBL/GenBank/DDBJ databases">
        <title>Whole genome sequence of Oryza granulata.</title>
        <authorList>
            <person name="Li W."/>
        </authorList>
    </citation>
    <scope>NUCLEOTIDE SEQUENCE [LARGE SCALE GENOMIC DNA]</scope>
    <source>
        <strain evidence="3">cv. Menghai</strain>
        <tissue evidence="2">Leaf</tissue>
    </source>
</reference>
<evidence type="ECO:0000313" key="3">
    <source>
        <dbReference type="Proteomes" id="UP000479710"/>
    </source>
</evidence>
<organism evidence="2 3">
    <name type="scientific">Oryza meyeriana var. granulata</name>
    <dbReference type="NCBI Taxonomy" id="110450"/>
    <lineage>
        <taxon>Eukaryota</taxon>
        <taxon>Viridiplantae</taxon>
        <taxon>Streptophyta</taxon>
        <taxon>Embryophyta</taxon>
        <taxon>Tracheophyta</taxon>
        <taxon>Spermatophyta</taxon>
        <taxon>Magnoliopsida</taxon>
        <taxon>Liliopsida</taxon>
        <taxon>Poales</taxon>
        <taxon>Poaceae</taxon>
        <taxon>BOP clade</taxon>
        <taxon>Oryzoideae</taxon>
        <taxon>Oryzeae</taxon>
        <taxon>Oryzinae</taxon>
        <taxon>Oryza</taxon>
        <taxon>Oryza meyeriana</taxon>
    </lineage>
</organism>
<evidence type="ECO:0000313" key="2">
    <source>
        <dbReference type="EMBL" id="KAF0892203.1"/>
    </source>
</evidence>
<evidence type="ECO:0000256" key="1">
    <source>
        <dbReference type="SAM" id="MobiDB-lite"/>
    </source>
</evidence>
<comment type="caution">
    <text evidence="2">The sequence shown here is derived from an EMBL/GenBank/DDBJ whole genome shotgun (WGS) entry which is preliminary data.</text>
</comment>
<feature type="region of interest" description="Disordered" evidence="1">
    <location>
        <begin position="1"/>
        <end position="88"/>
    </location>
</feature>
<proteinExistence type="predicted"/>
<dbReference type="AlphaFoldDB" id="A0A6G1BXU6"/>
<feature type="compositionally biased region" description="Polar residues" evidence="1">
    <location>
        <begin position="1"/>
        <end position="12"/>
    </location>
</feature>
<dbReference type="EMBL" id="SPHZ02000011">
    <property type="protein sequence ID" value="KAF0892203.1"/>
    <property type="molecule type" value="Genomic_DNA"/>
</dbReference>
<dbReference type="Proteomes" id="UP000479710">
    <property type="component" value="Unassembled WGS sequence"/>
</dbReference>